<dbReference type="InterPro" id="IPR000182">
    <property type="entry name" value="GNAT_dom"/>
</dbReference>
<dbReference type="Gene3D" id="3.40.630.30">
    <property type="match status" value="1"/>
</dbReference>
<evidence type="ECO:0000259" key="1">
    <source>
        <dbReference type="PROSITE" id="PS51186"/>
    </source>
</evidence>
<dbReference type="PANTHER" id="PTHR43415">
    <property type="entry name" value="SPERMIDINE N(1)-ACETYLTRANSFERASE"/>
    <property type="match status" value="1"/>
</dbReference>
<dbReference type="Pfam" id="PF13302">
    <property type="entry name" value="Acetyltransf_3"/>
    <property type="match status" value="1"/>
</dbReference>
<gene>
    <name evidence="2" type="primary">wecD</name>
    <name evidence="2" type="ORF">KIMC2_00820</name>
</gene>
<evidence type="ECO:0000313" key="2">
    <source>
        <dbReference type="EMBL" id="BDR55520.1"/>
    </source>
</evidence>
<dbReference type="InterPro" id="IPR016181">
    <property type="entry name" value="Acyl_CoA_acyltransferase"/>
</dbReference>
<dbReference type="EMBL" id="AP026801">
    <property type="protein sequence ID" value="BDR55520.1"/>
    <property type="molecule type" value="Genomic_DNA"/>
</dbReference>
<evidence type="ECO:0000313" key="3">
    <source>
        <dbReference type="Proteomes" id="UP001321804"/>
    </source>
</evidence>
<dbReference type="PANTHER" id="PTHR43415:SF4">
    <property type="entry name" value="N-ACETYLTRANSFERASE DOMAIN-CONTAINING PROTEIN"/>
    <property type="match status" value="1"/>
</dbReference>
<proteinExistence type="predicted"/>
<dbReference type="GO" id="GO:0016747">
    <property type="term" value="F:acyltransferase activity, transferring groups other than amino-acyl groups"/>
    <property type="evidence" value="ECO:0007669"/>
    <property type="project" value="InterPro"/>
</dbReference>
<dbReference type="RefSeq" id="WP_317696904.1">
    <property type="nucleotide sequence ID" value="NZ_AP026801.1"/>
</dbReference>
<dbReference type="KEGG" id="xak:KIMC2_00820"/>
<keyword evidence="3" id="KW-1185">Reference proteome</keyword>
<dbReference type="SUPFAM" id="SSF55729">
    <property type="entry name" value="Acyl-CoA N-acyltransferases (Nat)"/>
    <property type="match status" value="1"/>
</dbReference>
<dbReference type="AlphaFoldDB" id="A0AAU9CZT1"/>
<organism evidence="2 3">
    <name type="scientific">Xylocopilactobacillus apis</name>
    <dbReference type="NCBI Taxonomy" id="2932183"/>
    <lineage>
        <taxon>Bacteria</taxon>
        <taxon>Bacillati</taxon>
        <taxon>Bacillota</taxon>
        <taxon>Bacilli</taxon>
        <taxon>Lactobacillales</taxon>
        <taxon>Lactobacillaceae</taxon>
        <taxon>Xylocopilactobacillus</taxon>
    </lineage>
</organism>
<accession>A0AAU9CZT1</accession>
<reference evidence="2 3" key="1">
    <citation type="journal article" date="2023" name="Microbiol. Spectr.">
        <title>Symbiosis of Carpenter Bees with Uncharacterized Lactic Acid Bacteria Showing NAD Auxotrophy.</title>
        <authorList>
            <person name="Kawasaki S."/>
            <person name="Ozawa K."/>
            <person name="Mori T."/>
            <person name="Yamamoto A."/>
            <person name="Ito M."/>
            <person name="Ohkuma M."/>
            <person name="Sakamoto M."/>
            <person name="Matsutani M."/>
        </authorList>
    </citation>
    <scope>NUCLEOTIDE SEQUENCE [LARGE SCALE GENOMIC DNA]</scope>
    <source>
        <strain evidence="2 3">KimC2</strain>
    </source>
</reference>
<dbReference type="Proteomes" id="UP001321804">
    <property type="component" value="Chromosome"/>
</dbReference>
<sequence>MKINIEQLKKEQAAEFWQLAFSNPTPEWKKWDGPYFNDRFPSLEEFSNDDYYYENPLFQVIMVDDQMVGCVTAYYEDGDLKKWLEIGIVIYQSNQWQKGIGKAALSKWINQLWTTTDLPHLGLTTWSGNTRMIHLAESLGMKQEACIRKVRYWQDQYWDSVKYGILREESKLSDVE</sequence>
<protein>
    <submittedName>
        <fullName evidence="2">N-acetyltransferase</fullName>
    </submittedName>
</protein>
<dbReference type="PROSITE" id="PS51186">
    <property type="entry name" value="GNAT"/>
    <property type="match status" value="1"/>
</dbReference>
<name>A0AAU9CZT1_9LACO</name>
<feature type="domain" description="N-acetyltransferase" evidence="1">
    <location>
        <begin position="3"/>
        <end position="164"/>
    </location>
</feature>